<evidence type="ECO:0000313" key="2">
    <source>
        <dbReference type="EMBL" id="NER28762.1"/>
    </source>
</evidence>
<dbReference type="AlphaFoldDB" id="A0A6B3NDR9"/>
<dbReference type="GO" id="GO:0003677">
    <property type="term" value="F:DNA binding"/>
    <property type="evidence" value="ECO:0007669"/>
    <property type="project" value="InterPro"/>
</dbReference>
<comment type="caution">
    <text evidence="2">The sequence shown here is derived from an EMBL/GenBank/DDBJ whole genome shotgun (WGS) entry which is preliminary data.</text>
</comment>
<dbReference type="SUPFAM" id="SSF47413">
    <property type="entry name" value="lambda repressor-like DNA-binding domains"/>
    <property type="match status" value="1"/>
</dbReference>
<dbReference type="Pfam" id="PF01381">
    <property type="entry name" value="HTH_3"/>
    <property type="match status" value="1"/>
</dbReference>
<dbReference type="SMART" id="SM00530">
    <property type="entry name" value="HTH_XRE"/>
    <property type="match status" value="1"/>
</dbReference>
<dbReference type="InterPro" id="IPR001387">
    <property type="entry name" value="Cro/C1-type_HTH"/>
</dbReference>
<name>A0A6B3NDR9_9CYAN</name>
<proteinExistence type="predicted"/>
<dbReference type="CDD" id="cd00093">
    <property type="entry name" value="HTH_XRE"/>
    <property type="match status" value="1"/>
</dbReference>
<organism evidence="2">
    <name type="scientific">Symploca sp. SIO1C4</name>
    <dbReference type="NCBI Taxonomy" id="2607765"/>
    <lineage>
        <taxon>Bacteria</taxon>
        <taxon>Bacillati</taxon>
        <taxon>Cyanobacteriota</taxon>
        <taxon>Cyanophyceae</taxon>
        <taxon>Coleofasciculales</taxon>
        <taxon>Coleofasciculaceae</taxon>
        <taxon>Symploca</taxon>
    </lineage>
</organism>
<accession>A0A6B3NDR9</accession>
<sequence length="135" mass="15106">MIPVIDKAAYSQLLVKFQPKVIETEEEYNSSDQVLLELMARGDRTPEETAVLKLITSLVKDYERKLEKLEPPELVSPHEMLLHLMEENNLRQADLAGRLGSSGVVSEIVNGKRSISKSQAKTLGEIFQVSPGLFI</sequence>
<gene>
    <name evidence="2" type="ORF">F6J89_14280</name>
</gene>
<evidence type="ECO:0000259" key="1">
    <source>
        <dbReference type="PROSITE" id="PS50943"/>
    </source>
</evidence>
<dbReference type="EMBL" id="JAAHFQ010000258">
    <property type="protein sequence ID" value="NER28762.1"/>
    <property type="molecule type" value="Genomic_DNA"/>
</dbReference>
<dbReference type="PROSITE" id="PS50943">
    <property type="entry name" value="HTH_CROC1"/>
    <property type="match status" value="1"/>
</dbReference>
<dbReference type="InterPro" id="IPR010982">
    <property type="entry name" value="Lambda_DNA-bd_dom_sf"/>
</dbReference>
<reference evidence="2" key="1">
    <citation type="submission" date="2019-11" db="EMBL/GenBank/DDBJ databases">
        <title>Genomic insights into an expanded diversity of filamentous marine cyanobacteria reveals the extraordinary biosynthetic potential of Moorea and Okeania.</title>
        <authorList>
            <person name="Ferreira Leao T."/>
            <person name="Wang M."/>
            <person name="Moss N."/>
            <person name="Da Silva R."/>
            <person name="Sanders J."/>
            <person name="Nurk S."/>
            <person name="Gurevich A."/>
            <person name="Humphrey G."/>
            <person name="Reher R."/>
            <person name="Zhu Q."/>
            <person name="Belda-Ferre P."/>
            <person name="Glukhov E."/>
            <person name="Rex R."/>
            <person name="Dorrestein P.C."/>
            <person name="Knight R."/>
            <person name="Pevzner P."/>
            <person name="Gerwick W.H."/>
            <person name="Gerwick L."/>
        </authorList>
    </citation>
    <scope>NUCLEOTIDE SEQUENCE</scope>
    <source>
        <strain evidence="2">SIO1C4</strain>
    </source>
</reference>
<dbReference type="Gene3D" id="1.10.260.40">
    <property type="entry name" value="lambda repressor-like DNA-binding domains"/>
    <property type="match status" value="1"/>
</dbReference>
<protein>
    <submittedName>
        <fullName evidence="2">Helix-turn-helix domain-containing protein</fullName>
    </submittedName>
</protein>
<feature type="domain" description="HTH cro/C1-type" evidence="1">
    <location>
        <begin position="81"/>
        <end position="134"/>
    </location>
</feature>